<evidence type="ECO:0000259" key="1">
    <source>
        <dbReference type="Pfam" id="PF04233"/>
    </source>
</evidence>
<proteinExistence type="predicted"/>
<name>A0A1N7MPN1_9GAMM</name>
<dbReference type="STRING" id="619304.SAMN05421760_106245"/>
<reference evidence="4" key="1">
    <citation type="submission" date="2017-01" db="EMBL/GenBank/DDBJ databases">
        <authorList>
            <person name="Varghese N."/>
            <person name="Submissions S."/>
        </authorList>
    </citation>
    <scope>NUCLEOTIDE SEQUENCE [LARGE SCALE GENOMIC DNA]</scope>
    <source>
        <strain evidence="4">DSM 22306</strain>
    </source>
</reference>
<accession>A0A1N7MPN1</accession>
<dbReference type="EMBL" id="FTOE01000006">
    <property type="protein sequence ID" value="SIS88012.1"/>
    <property type="molecule type" value="Genomic_DNA"/>
</dbReference>
<keyword evidence="4" id="KW-1185">Reference proteome</keyword>
<dbReference type="InterPro" id="IPR006528">
    <property type="entry name" value="Phage_head_morphogenesis_dom"/>
</dbReference>
<dbReference type="OrthoDB" id="9813502at2"/>
<evidence type="ECO:0000313" key="4">
    <source>
        <dbReference type="Proteomes" id="UP000185999"/>
    </source>
</evidence>
<gene>
    <name evidence="3" type="ORF">SAMN05421760_106245</name>
</gene>
<dbReference type="Proteomes" id="UP000185999">
    <property type="component" value="Unassembled WGS sequence"/>
</dbReference>
<feature type="domain" description="Phage head morphogenesis" evidence="1">
    <location>
        <begin position="56"/>
        <end position="172"/>
    </location>
</feature>
<dbReference type="Pfam" id="PF18810">
    <property type="entry name" value="PBECR2"/>
    <property type="match status" value="1"/>
</dbReference>
<feature type="domain" description="Phage-Barnase-EndoU-ColicinE5/D-RelE like nuclease 2" evidence="2">
    <location>
        <begin position="283"/>
        <end position="409"/>
    </location>
</feature>
<sequence length="415" mass="46167">MPDFADYGSRPFNEAIDYFNQKLPLPTNGWQDVYGQQHDHAFMVAGATKKSIVEGFANAVQGAISGGETLHDFRKRFDSIVKSEGWDYHGSRNWRSRLIYETNIRQAYNAGREAQMADPAFQEQFPYREYRHSGAENFRPEHKAWDGLLLLASDAWWSVHSPSNGYGCKCKAFPHSERSMQRNGKTAPEQAPADEFKEYVDKRTGEVRQIPLGIDPGFEYRPGESWLRHRTLKPASSLASSATSASAQIPLGPAAKPSLPAPAVVPNARLMRADLPDSDYIKAFVGEFGAAGTALFKDIKNDAVLINAGLFNNANGTAALSTAIKDKRYTTLLARALIRPDEIWSLLLPDLARPGKYKLTRRYINNFKIAGEKKPSYSVFETSAGTWSASIIVDAAQADKLRQGVLIYRRAEGEQ</sequence>
<evidence type="ECO:0000313" key="3">
    <source>
        <dbReference type="EMBL" id="SIS88012.1"/>
    </source>
</evidence>
<dbReference type="Pfam" id="PF04233">
    <property type="entry name" value="Phage_Mu_F"/>
    <property type="match status" value="1"/>
</dbReference>
<evidence type="ECO:0000259" key="2">
    <source>
        <dbReference type="Pfam" id="PF18810"/>
    </source>
</evidence>
<protein>
    <submittedName>
        <fullName evidence="3">Phage Mu protein F like protein</fullName>
    </submittedName>
</protein>
<dbReference type="InterPro" id="IPR041110">
    <property type="entry name" value="PBECR2"/>
</dbReference>
<organism evidence="3 4">
    <name type="scientific">Neptunomonas antarctica</name>
    <dbReference type="NCBI Taxonomy" id="619304"/>
    <lineage>
        <taxon>Bacteria</taxon>
        <taxon>Pseudomonadati</taxon>
        <taxon>Pseudomonadota</taxon>
        <taxon>Gammaproteobacteria</taxon>
        <taxon>Oceanospirillales</taxon>
        <taxon>Oceanospirillaceae</taxon>
        <taxon>Neptunomonas</taxon>
    </lineage>
</organism>
<dbReference type="AlphaFoldDB" id="A0A1N7MPN1"/>